<dbReference type="EMBL" id="DSJL01000007">
    <property type="protein sequence ID" value="HEF64703.1"/>
    <property type="molecule type" value="Genomic_DNA"/>
</dbReference>
<organism evidence="1">
    <name type="scientific">Thermomicrobium roseum</name>
    <dbReference type="NCBI Taxonomy" id="500"/>
    <lineage>
        <taxon>Bacteria</taxon>
        <taxon>Pseudomonadati</taxon>
        <taxon>Thermomicrobiota</taxon>
        <taxon>Thermomicrobia</taxon>
        <taxon>Thermomicrobiales</taxon>
        <taxon>Thermomicrobiaceae</taxon>
        <taxon>Thermomicrobium</taxon>
    </lineage>
</organism>
<protein>
    <submittedName>
        <fullName evidence="1">Uncharacterized protein</fullName>
    </submittedName>
</protein>
<accession>A0A7C1K4I4</accession>
<reference evidence="1" key="1">
    <citation type="journal article" date="2020" name="mSystems">
        <title>Genome- and Community-Level Interaction Insights into Carbon Utilization and Element Cycling Functions of Hydrothermarchaeota in Hydrothermal Sediment.</title>
        <authorList>
            <person name="Zhou Z."/>
            <person name="Liu Y."/>
            <person name="Xu W."/>
            <person name="Pan J."/>
            <person name="Luo Z.H."/>
            <person name="Li M."/>
        </authorList>
    </citation>
    <scope>NUCLEOTIDE SEQUENCE [LARGE SCALE GENOMIC DNA]</scope>
    <source>
        <strain evidence="1">SpSt-222</strain>
    </source>
</reference>
<proteinExistence type="predicted"/>
<comment type="caution">
    <text evidence="1">The sequence shown here is derived from an EMBL/GenBank/DDBJ whole genome shotgun (WGS) entry which is preliminary data.</text>
</comment>
<sequence length="278" mass="30716">MSQPLRPSHLIKPKTGPDDPELQETLLEGLQQVAPDDILQLSRELQTRRQRLLPLLATLVSGAPVEASTTSEIATAVTATRRQAEAAHKLLTRLVGCQELSILLAGELSEPFRLSPEHGTGPVEERLRTFLMACGQTDRRLALELATGLLHLAAPRRYWLWTRWLWDIQHGTGILPLLASSTRALQGDDIGMQYRQLGAVIAMGTELGRNSGLLPRELADDPESGPFATDAFLAIAYSIYLYGITNWRLSREFNRLLPSLPDLARRLLGLPRPALTIG</sequence>
<dbReference type="AlphaFoldDB" id="A0A7C1K4I4"/>
<evidence type="ECO:0000313" key="1">
    <source>
        <dbReference type="EMBL" id="HEF64703.1"/>
    </source>
</evidence>
<name>A0A7C1K4I4_THERO</name>
<gene>
    <name evidence="1" type="ORF">ENP47_03735</name>
</gene>